<feature type="binding site" evidence="11">
    <location>
        <position position="36"/>
    </location>
    <ligand>
        <name>substrate</name>
    </ligand>
</feature>
<dbReference type="GO" id="GO:0005829">
    <property type="term" value="C:cytosol"/>
    <property type="evidence" value="ECO:0007669"/>
    <property type="project" value="TreeGrafter"/>
</dbReference>
<sequence>MNPSANLFLIGPMGAGKTTLGKKLAEHYGLQFIDLDDEIERRCGVSVATVFEIEGEPGFRQRESKCLAEMCQLRGIVLATGGGSVLLPENRAMLSAHGFVLYLPVTVDQQLSRLARDRKRPLLQAPDRRERLTAMATVRTPLYEATADLRLDADSNQIIKVMETAVQQLDARWQILGQAA</sequence>
<keyword evidence="7 11" id="KW-0418">Kinase</keyword>
<evidence type="ECO:0000256" key="11">
    <source>
        <dbReference type="HAMAP-Rule" id="MF_00109"/>
    </source>
</evidence>
<dbReference type="EMBL" id="CP027860">
    <property type="protein sequence ID" value="AVP97484.1"/>
    <property type="molecule type" value="Genomic_DNA"/>
</dbReference>
<dbReference type="OrthoDB" id="9800332at2"/>
<protein>
    <recommendedName>
        <fullName evidence="3 11">Shikimate kinase</fullName>
        <shortName evidence="11">SK</shortName>
        <ecNumber evidence="3 11">2.7.1.71</ecNumber>
    </recommendedName>
</protein>
<evidence type="ECO:0000256" key="2">
    <source>
        <dbReference type="ARBA" id="ARBA00006997"/>
    </source>
</evidence>
<keyword evidence="6 11" id="KW-0547">Nucleotide-binding</keyword>
<dbReference type="GO" id="GO:0004765">
    <property type="term" value="F:shikimate kinase activity"/>
    <property type="evidence" value="ECO:0007669"/>
    <property type="project" value="UniProtKB-UniRule"/>
</dbReference>
<keyword evidence="13" id="KW-1185">Reference proteome</keyword>
<dbReference type="PRINTS" id="PR01100">
    <property type="entry name" value="SHIKIMTKNASE"/>
</dbReference>
<dbReference type="UniPathway" id="UPA00053">
    <property type="reaction ID" value="UER00088"/>
</dbReference>
<dbReference type="GO" id="GO:0009073">
    <property type="term" value="P:aromatic amino acid family biosynthetic process"/>
    <property type="evidence" value="ECO:0007669"/>
    <property type="project" value="UniProtKB-KW"/>
</dbReference>
<evidence type="ECO:0000256" key="9">
    <source>
        <dbReference type="ARBA" id="ARBA00023141"/>
    </source>
</evidence>
<comment type="cofactor">
    <cofactor evidence="11">
        <name>Mg(2+)</name>
        <dbReference type="ChEBI" id="CHEBI:18420"/>
    </cofactor>
    <text evidence="11">Binds 1 Mg(2+) ion per subunit.</text>
</comment>
<accession>A0A2P1PRM6</accession>
<dbReference type="PANTHER" id="PTHR21087">
    <property type="entry name" value="SHIKIMATE KINASE"/>
    <property type="match status" value="1"/>
</dbReference>
<keyword evidence="9 11" id="KW-0057">Aromatic amino acid biosynthesis</keyword>
<dbReference type="GO" id="GO:0005524">
    <property type="term" value="F:ATP binding"/>
    <property type="evidence" value="ECO:0007669"/>
    <property type="project" value="UniProtKB-UniRule"/>
</dbReference>
<comment type="similarity">
    <text evidence="2 11">Belongs to the shikimate kinase family.</text>
</comment>
<keyword evidence="8 11" id="KW-0067">ATP-binding</keyword>
<evidence type="ECO:0000313" key="12">
    <source>
        <dbReference type="EMBL" id="AVP97484.1"/>
    </source>
</evidence>
<feature type="binding site" evidence="11">
    <location>
        <position position="139"/>
    </location>
    <ligand>
        <name>substrate</name>
    </ligand>
</feature>
<evidence type="ECO:0000313" key="13">
    <source>
        <dbReference type="Proteomes" id="UP000241074"/>
    </source>
</evidence>
<evidence type="ECO:0000256" key="4">
    <source>
        <dbReference type="ARBA" id="ARBA00022605"/>
    </source>
</evidence>
<comment type="catalytic activity">
    <reaction evidence="10 11">
        <text>shikimate + ATP = 3-phosphoshikimate + ADP + H(+)</text>
        <dbReference type="Rhea" id="RHEA:13121"/>
        <dbReference type="ChEBI" id="CHEBI:15378"/>
        <dbReference type="ChEBI" id="CHEBI:30616"/>
        <dbReference type="ChEBI" id="CHEBI:36208"/>
        <dbReference type="ChEBI" id="CHEBI:145989"/>
        <dbReference type="ChEBI" id="CHEBI:456216"/>
        <dbReference type="EC" id="2.7.1.71"/>
    </reaction>
</comment>
<dbReference type="EC" id="2.7.1.71" evidence="3 11"/>
<evidence type="ECO:0000256" key="7">
    <source>
        <dbReference type="ARBA" id="ARBA00022777"/>
    </source>
</evidence>
<dbReference type="GO" id="GO:0009423">
    <property type="term" value="P:chorismate biosynthetic process"/>
    <property type="evidence" value="ECO:0007669"/>
    <property type="project" value="UniProtKB-UniRule"/>
</dbReference>
<evidence type="ECO:0000256" key="3">
    <source>
        <dbReference type="ARBA" id="ARBA00012154"/>
    </source>
</evidence>
<evidence type="ECO:0000256" key="1">
    <source>
        <dbReference type="ARBA" id="ARBA00004842"/>
    </source>
</evidence>
<gene>
    <name evidence="11 12" type="primary">aroK</name>
    <name evidence="12" type="ORF">C7S18_09875</name>
</gene>
<keyword evidence="11" id="KW-0479">Metal-binding</keyword>
<comment type="pathway">
    <text evidence="1 11">Metabolic intermediate biosynthesis; chorismate biosynthesis; chorismate from D-erythrose 4-phosphate and phosphoenolpyruvate: step 5/7.</text>
</comment>
<reference evidence="12 13" key="2">
    <citation type="submission" date="2018-03" db="EMBL/GenBank/DDBJ databases">
        <authorList>
            <person name="Keele B.F."/>
        </authorList>
    </citation>
    <scope>NUCLEOTIDE SEQUENCE [LARGE SCALE GENOMIC DNA]</scope>
    <source>
        <strain evidence="12 13">D13</strain>
    </source>
</reference>
<dbReference type="InterPro" id="IPR000623">
    <property type="entry name" value="Shikimate_kinase/TSH1"/>
</dbReference>
<name>A0A2P1PRM6_9GAMM</name>
<dbReference type="RefSeq" id="WP_106891408.1">
    <property type="nucleotide sequence ID" value="NZ_CP027860.1"/>
</dbReference>
<evidence type="ECO:0000256" key="5">
    <source>
        <dbReference type="ARBA" id="ARBA00022679"/>
    </source>
</evidence>
<dbReference type="AlphaFoldDB" id="A0A2P1PRM6"/>
<dbReference type="PANTHER" id="PTHR21087:SF16">
    <property type="entry name" value="SHIKIMATE KINASE 1, CHLOROPLASTIC"/>
    <property type="match status" value="1"/>
</dbReference>
<comment type="caution">
    <text evidence="11">Lacks conserved residue(s) required for the propagation of feature annotation.</text>
</comment>
<dbReference type="CDD" id="cd00464">
    <property type="entry name" value="SK"/>
    <property type="match status" value="1"/>
</dbReference>
<keyword evidence="11" id="KW-0963">Cytoplasm</keyword>
<dbReference type="GO" id="GO:0000287">
    <property type="term" value="F:magnesium ion binding"/>
    <property type="evidence" value="ECO:0007669"/>
    <property type="project" value="UniProtKB-UniRule"/>
</dbReference>
<feature type="binding site" evidence="11">
    <location>
        <position position="82"/>
    </location>
    <ligand>
        <name>substrate</name>
    </ligand>
</feature>
<keyword evidence="4 11" id="KW-0028">Amino-acid biosynthesis</keyword>
<dbReference type="Pfam" id="PF01202">
    <property type="entry name" value="SKI"/>
    <property type="match status" value="1"/>
</dbReference>
<comment type="subunit">
    <text evidence="11">Monomer.</text>
</comment>
<feature type="binding site" evidence="11">
    <location>
        <begin position="14"/>
        <end position="19"/>
    </location>
    <ligand>
        <name>ATP</name>
        <dbReference type="ChEBI" id="CHEBI:30616"/>
    </ligand>
</feature>
<dbReference type="InterPro" id="IPR027417">
    <property type="entry name" value="P-loop_NTPase"/>
</dbReference>
<dbReference type="KEGG" id="xba:C7S18_09875"/>
<feature type="binding site" evidence="11">
    <location>
        <position position="120"/>
    </location>
    <ligand>
        <name>ATP</name>
        <dbReference type="ChEBI" id="CHEBI:30616"/>
    </ligand>
</feature>
<dbReference type="InterPro" id="IPR023000">
    <property type="entry name" value="Shikimate_kinase_CS"/>
</dbReference>
<comment type="subcellular location">
    <subcellularLocation>
        <location evidence="11">Cytoplasm</location>
    </subcellularLocation>
</comment>
<evidence type="ECO:0000256" key="6">
    <source>
        <dbReference type="ARBA" id="ARBA00022741"/>
    </source>
</evidence>
<dbReference type="GO" id="GO:0008652">
    <property type="term" value="P:amino acid biosynthetic process"/>
    <property type="evidence" value="ECO:0007669"/>
    <property type="project" value="UniProtKB-KW"/>
</dbReference>
<proteinExistence type="inferred from homology"/>
<dbReference type="HAMAP" id="MF_00109">
    <property type="entry name" value="Shikimate_kinase"/>
    <property type="match status" value="1"/>
</dbReference>
<dbReference type="SUPFAM" id="SSF52540">
    <property type="entry name" value="P-loop containing nucleoside triphosphate hydrolases"/>
    <property type="match status" value="1"/>
</dbReference>
<organism evidence="12 13">
    <name type="scientific">Ahniella affigens</name>
    <dbReference type="NCBI Taxonomy" id="2021234"/>
    <lineage>
        <taxon>Bacteria</taxon>
        <taxon>Pseudomonadati</taxon>
        <taxon>Pseudomonadota</taxon>
        <taxon>Gammaproteobacteria</taxon>
        <taxon>Lysobacterales</taxon>
        <taxon>Rhodanobacteraceae</taxon>
        <taxon>Ahniella</taxon>
    </lineage>
</organism>
<dbReference type="Proteomes" id="UP000241074">
    <property type="component" value="Chromosome"/>
</dbReference>
<keyword evidence="11" id="KW-0460">Magnesium</keyword>
<reference evidence="12 13" key="1">
    <citation type="submission" date="2018-03" db="EMBL/GenBank/DDBJ databases">
        <title>Ahniella affigens gen. nov., sp. nov., a gammaproteobacterium isolated from sandy soil near a stream.</title>
        <authorList>
            <person name="Ko Y."/>
            <person name="Kim J.-H."/>
        </authorList>
    </citation>
    <scope>NUCLEOTIDE SEQUENCE [LARGE SCALE GENOMIC DNA]</scope>
    <source>
        <strain evidence="12 13">D13</strain>
    </source>
</reference>
<evidence type="ECO:0000256" key="8">
    <source>
        <dbReference type="ARBA" id="ARBA00022840"/>
    </source>
</evidence>
<feature type="binding site" evidence="11">
    <location>
        <position position="18"/>
    </location>
    <ligand>
        <name>Mg(2+)</name>
        <dbReference type="ChEBI" id="CHEBI:18420"/>
    </ligand>
</feature>
<feature type="binding site" evidence="11">
    <location>
        <position position="60"/>
    </location>
    <ligand>
        <name>substrate</name>
    </ligand>
</feature>
<dbReference type="InterPro" id="IPR031322">
    <property type="entry name" value="Shikimate/glucono_kinase"/>
</dbReference>
<dbReference type="PROSITE" id="PS01128">
    <property type="entry name" value="SHIKIMATE_KINASE"/>
    <property type="match status" value="1"/>
</dbReference>
<evidence type="ECO:0000256" key="10">
    <source>
        <dbReference type="ARBA" id="ARBA00048567"/>
    </source>
</evidence>
<dbReference type="Gene3D" id="3.40.50.300">
    <property type="entry name" value="P-loop containing nucleotide triphosphate hydrolases"/>
    <property type="match status" value="1"/>
</dbReference>
<comment type="function">
    <text evidence="11">Catalyzes the specific phosphorylation of the 3-hydroxyl group of shikimic acid using ATP as a cosubstrate.</text>
</comment>
<keyword evidence="5 11" id="KW-0808">Transferase</keyword>